<dbReference type="AlphaFoldDB" id="A0A3M7LBA5"/>
<organism evidence="1 2">
    <name type="scientific">Chryseobacterium nematophagum</name>
    <dbReference type="NCBI Taxonomy" id="2305228"/>
    <lineage>
        <taxon>Bacteria</taxon>
        <taxon>Pseudomonadati</taxon>
        <taxon>Bacteroidota</taxon>
        <taxon>Flavobacteriia</taxon>
        <taxon>Flavobacteriales</taxon>
        <taxon>Weeksellaceae</taxon>
        <taxon>Chryseobacterium group</taxon>
        <taxon>Chryseobacterium</taxon>
    </lineage>
</organism>
<sequence>MLTKSIKFIIFIFKSYLPQIEYPPLPFGCKVFQKGLPIISFKEVISTSWEITSYKIFETISLIF</sequence>
<keyword evidence="2" id="KW-1185">Reference proteome</keyword>
<evidence type="ECO:0000313" key="2">
    <source>
        <dbReference type="Proteomes" id="UP000267524"/>
    </source>
</evidence>
<gene>
    <name evidence="1" type="ORF">D1632_10695</name>
</gene>
<evidence type="ECO:0000313" key="1">
    <source>
        <dbReference type="EMBL" id="RMZ60051.1"/>
    </source>
</evidence>
<protein>
    <submittedName>
        <fullName evidence="1">Uncharacterized protein</fullName>
    </submittedName>
</protein>
<dbReference type="Proteomes" id="UP000267524">
    <property type="component" value="Unassembled WGS sequence"/>
</dbReference>
<dbReference type="EMBL" id="QWIV01000013">
    <property type="protein sequence ID" value="RMZ60051.1"/>
    <property type="molecule type" value="Genomic_DNA"/>
</dbReference>
<reference evidence="1 2" key="1">
    <citation type="submission" date="2018-08" db="EMBL/GenBank/DDBJ databases">
        <title>Chryseobacterium nematophagum: a novel matrix digesting pathogen of nematodes.</title>
        <authorList>
            <person name="Page A."/>
            <person name="Roberts M."/>
            <person name="Felix M.-A."/>
            <person name="Weir W."/>
        </authorList>
    </citation>
    <scope>NUCLEOTIDE SEQUENCE [LARGE SCALE GENOMIC DNA]</scope>
    <source>
        <strain evidence="1 2">JUb275</strain>
    </source>
</reference>
<comment type="caution">
    <text evidence="1">The sequence shown here is derived from an EMBL/GenBank/DDBJ whole genome shotgun (WGS) entry which is preliminary data.</text>
</comment>
<name>A0A3M7LBA5_9FLAO</name>
<proteinExistence type="predicted"/>
<accession>A0A3M7LBA5</accession>